<evidence type="ECO:0000313" key="4">
    <source>
        <dbReference type="Proteomes" id="UP000189739"/>
    </source>
</evidence>
<dbReference type="OrthoDB" id="794214at2"/>
<dbReference type="Proteomes" id="UP000189739">
    <property type="component" value="Unassembled WGS sequence"/>
</dbReference>
<dbReference type="PANTHER" id="PTHR39200:SF1">
    <property type="entry name" value="AUTO-TRANSPORTER ADHESIN HEAD GIN DOMAIN-CONTAINING PROTEIN-RELATED"/>
    <property type="match status" value="1"/>
</dbReference>
<evidence type="ECO:0000313" key="3">
    <source>
        <dbReference type="EMBL" id="OOQ61753.1"/>
    </source>
</evidence>
<dbReference type="RefSeq" id="WP_078345930.1">
    <property type="nucleotide sequence ID" value="NZ_MBTF01000001.1"/>
</dbReference>
<evidence type="ECO:0000256" key="1">
    <source>
        <dbReference type="SAM" id="SignalP"/>
    </source>
</evidence>
<feature type="domain" description="Putative auto-transporter adhesin head GIN" evidence="2">
    <location>
        <begin position="33"/>
        <end position="215"/>
    </location>
</feature>
<feature type="chain" id="PRO_5012955904" description="Putative auto-transporter adhesin head GIN domain-containing protein" evidence="1">
    <location>
        <begin position="24"/>
        <end position="232"/>
    </location>
</feature>
<protein>
    <recommendedName>
        <fullName evidence="2">Putative auto-transporter adhesin head GIN domain-containing protein</fullName>
    </recommendedName>
</protein>
<feature type="signal peptide" evidence="1">
    <location>
        <begin position="1"/>
        <end position="23"/>
    </location>
</feature>
<dbReference type="PANTHER" id="PTHR39200">
    <property type="entry name" value="HYPOTHETICAL EXPORTED PROTEIN"/>
    <property type="match status" value="1"/>
</dbReference>
<dbReference type="EMBL" id="MBTF01000001">
    <property type="protein sequence ID" value="OOQ61753.1"/>
    <property type="molecule type" value="Genomic_DNA"/>
</dbReference>
<keyword evidence="1" id="KW-0732">Signal</keyword>
<gene>
    <name evidence="3" type="ORF">BC343_01395</name>
</gene>
<keyword evidence="4" id="KW-1185">Reference proteome</keyword>
<comment type="caution">
    <text evidence="3">The sequence shown here is derived from an EMBL/GenBank/DDBJ whole genome shotgun (WGS) entry which is preliminary data.</text>
</comment>
<accession>A0A1S9PLB6</accession>
<dbReference type="Pfam" id="PF10988">
    <property type="entry name" value="DUF2807"/>
    <property type="match status" value="1"/>
</dbReference>
<reference evidence="3 4" key="1">
    <citation type="submission" date="2016-07" db="EMBL/GenBank/DDBJ databases">
        <title>Genomic analysis of zinc-resistant bacterium Mucilaginibacter pedocola TBZ30.</title>
        <authorList>
            <person name="Huang J."/>
            <person name="Tang J."/>
        </authorList>
    </citation>
    <scope>NUCLEOTIDE SEQUENCE [LARGE SCALE GENOMIC DNA]</scope>
    <source>
        <strain evidence="3 4">TBZ30</strain>
    </source>
</reference>
<dbReference type="InterPro" id="IPR021255">
    <property type="entry name" value="DUF2807"/>
</dbReference>
<name>A0A1S9PLB6_9SPHI</name>
<organism evidence="3 4">
    <name type="scientific">Mucilaginibacter pedocola</name>
    <dbReference type="NCBI Taxonomy" id="1792845"/>
    <lineage>
        <taxon>Bacteria</taxon>
        <taxon>Pseudomonadati</taxon>
        <taxon>Bacteroidota</taxon>
        <taxon>Sphingobacteriia</taxon>
        <taxon>Sphingobacteriales</taxon>
        <taxon>Sphingobacteriaceae</taxon>
        <taxon>Mucilaginibacter</taxon>
    </lineage>
</organism>
<dbReference type="AlphaFoldDB" id="A0A1S9PLB6"/>
<dbReference type="Gene3D" id="2.160.20.120">
    <property type="match status" value="1"/>
</dbReference>
<dbReference type="STRING" id="1792845.BC343_01395"/>
<sequence>MKKLTIFCSLAIAATFAAFSASAQTVTRNVSGYTGIECNGPFNVKVKIDGTETLKLDVDADVANDIKTEVDGGVLKINLKNSWWKHRNIKRGNIYVTAKQLSYLGNGGSGNTVLEGTITGNDAKVALSGSGNLQAAVKAQNLELALSGSGGINVSGSANDTEARISGSGEINAKRVTTQNLAARISGSGSVNITANKTVSASISGSGGVDYSGSARVTETHVSGSGRVNKVD</sequence>
<evidence type="ECO:0000259" key="2">
    <source>
        <dbReference type="Pfam" id="PF10988"/>
    </source>
</evidence>
<proteinExistence type="predicted"/>